<evidence type="ECO:0000313" key="6">
    <source>
        <dbReference type="EMBL" id="TMI72857.1"/>
    </source>
</evidence>
<dbReference type="SUPFAM" id="SSF51735">
    <property type="entry name" value="NAD(P)-binding Rossmann-fold domains"/>
    <property type="match status" value="1"/>
</dbReference>
<comment type="cofactor">
    <cofactor evidence="4">
        <name>Zn(2+)</name>
        <dbReference type="ChEBI" id="CHEBI:29105"/>
    </cofactor>
</comment>
<dbReference type="InterPro" id="IPR036291">
    <property type="entry name" value="NAD(P)-bd_dom_sf"/>
</dbReference>
<dbReference type="SUPFAM" id="SSF50129">
    <property type="entry name" value="GroES-like"/>
    <property type="match status" value="1"/>
</dbReference>
<comment type="similarity">
    <text evidence="4">Belongs to the zinc-containing alcohol dehydrogenase family.</text>
</comment>
<dbReference type="Gene3D" id="3.90.180.10">
    <property type="entry name" value="Medium-chain alcohol dehydrogenases, catalytic domain"/>
    <property type="match status" value="1"/>
</dbReference>
<proteinExistence type="inferred from homology"/>
<dbReference type="PANTHER" id="PTHR43401:SF2">
    <property type="entry name" value="L-THREONINE 3-DEHYDROGENASE"/>
    <property type="match status" value="1"/>
</dbReference>
<dbReference type="AlphaFoldDB" id="A0A537INT2"/>
<evidence type="ECO:0000256" key="2">
    <source>
        <dbReference type="ARBA" id="ARBA00022833"/>
    </source>
</evidence>
<dbReference type="InterPro" id="IPR013154">
    <property type="entry name" value="ADH-like_N"/>
</dbReference>
<comment type="caution">
    <text evidence="6">The sequence shown here is derived from an EMBL/GenBank/DDBJ whole genome shotgun (WGS) entry which is preliminary data.</text>
</comment>
<dbReference type="Gene3D" id="3.40.50.720">
    <property type="entry name" value="NAD(P)-binding Rossmann-like Domain"/>
    <property type="match status" value="1"/>
</dbReference>
<dbReference type="InterPro" id="IPR020843">
    <property type="entry name" value="ER"/>
</dbReference>
<evidence type="ECO:0000259" key="5">
    <source>
        <dbReference type="SMART" id="SM00829"/>
    </source>
</evidence>
<evidence type="ECO:0000313" key="7">
    <source>
        <dbReference type="Proteomes" id="UP000318834"/>
    </source>
</evidence>
<evidence type="ECO:0000256" key="4">
    <source>
        <dbReference type="RuleBase" id="RU361277"/>
    </source>
</evidence>
<dbReference type="InterPro" id="IPR013149">
    <property type="entry name" value="ADH-like_C"/>
</dbReference>
<protein>
    <submittedName>
        <fullName evidence="6">Zinc-binding dehydrogenase</fullName>
    </submittedName>
</protein>
<evidence type="ECO:0000256" key="3">
    <source>
        <dbReference type="ARBA" id="ARBA00023002"/>
    </source>
</evidence>
<dbReference type="InterPro" id="IPR050129">
    <property type="entry name" value="Zn_alcohol_dh"/>
</dbReference>
<dbReference type="Pfam" id="PF08240">
    <property type="entry name" value="ADH_N"/>
    <property type="match status" value="1"/>
</dbReference>
<gene>
    <name evidence="6" type="ORF">E6H05_10500</name>
</gene>
<evidence type="ECO:0000256" key="1">
    <source>
        <dbReference type="ARBA" id="ARBA00022723"/>
    </source>
</evidence>
<sequence length="352" mass="37393">MGVESLRSIAATTTRAIVYHTSDDLRLEEVRLPALKPGELLVRIRACGLCPGEAMDWYMAGKAPLVPGHEPVGEVVGTGEGVAGYASGDRIFVHHHAPCLVCRYCRRGDYVHCGTFRRSRLIPGGLSEFAIVPAEVVRADVLRIPPGLSDEAATFVEPLACVVKAAHRAGIGPGDRILVIGLGVMGMLHVLLARRLGVELIIGADRVSSRLSRAAQLGADQVVDVTRESLPDAVRARTDGAGADAVVVGPGTIEAIQLGFDCVAPGGTLSLFTPTPPDVVWPFPVHEAYFREITVVPSYSAGPPETKDALQWLAAGLPVEALVTHRYSLDGAAEGYRLVREATEALKVVVRP</sequence>
<keyword evidence="1 4" id="KW-0479">Metal-binding</keyword>
<keyword evidence="3" id="KW-0560">Oxidoreductase</keyword>
<dbReference type="SMART" id="SM00829">
    <property type="entry name" value="PKS_ER"/>
    <property type="match status" value="1"/>
</dbReference>
<name>A0A537INT2_9BACT</name>
<dbReference type="GO" id="GO:0008270">
    <property type="term" value="F:zinc ion binding"/>
    <property type="evidence" value="ECO:0007669"/>
    <property type="project" value="InterPro"/>
</dbReference>
<dbReference type="Pfam" id="PF00107">
    <property type="entry name" value="ADH_zinc_N"/>
    <property type="match status" value="1"/>
</dbReference>
<dbReference type="InterPro" id="IPR002328">
    <property type="entry name" value="ADH_Zn_CS"/>
</dbReference>
<dbReference type="GO" id="GO:0016491">
    <property type="term" value="F:oxidoreductase activity"/>
    <property type="evidence" value="ECO:0007669"/>
    <property type="project" value="UniProtKB-KW"/>
</dbReference>
<keyword evidence="2 4" id="KW-0862">Zinc</keyword>
<dbReference type="PROSITE" id="PS00059">
    <property type="entry name" value="ADH_ZINC"/>
    <property type="match status" value="1"/>
</dbReference>
<dbReference type="PANTHER" id="PTHR43401">
    <property type="entry name" value="L-THREONINE 3-DEHYDROGENASE"/>
    <property type="match status" value="1"/>
</dbReference>
<feature type="domain" description="Enoyl reductase (ER)" evidence="5">
    <location>
        <begin position="20"/>
        <end position="350"/>
    </location>
</feature>
<organism evidence="6 7">
    <name type="scientific">Candidatus Segetimicrobium genomatis</name>
    <dbReference type="NCBI Taxonomy" id="2569760"/>
    <lineage>
        <taxon>Bacteria</taxon>
        <taxon>Bacillati</taxon>
        <taxon>Candidatus Sysuimicrobiota</taxon>
        <taxon>Candidatus Sysuimicrobiia</taxon>
        <taxon>Candidatus Sysuimicrobiales</taxon>
        <taxon>Candidatus Segetimicrobiaceae</taxon>
        <taxon>Candidatus Segetimicrobium</taxon>
    </lineage>
</organism>
<dbReference type="Proteomes" id="UP000318834">
    <property type="component" value="Unassembled WGS sequence"/>
</dbReference>
<accession>A0A537INT2</accession>
<reference evidence="6 7" key="1">
    <citation type="journal article" date="2019" name="Nat. Microbiol.">
        <title>Mediterranean grassland soil C-N compound turnover is dependent on rainfall and depth, and is mediated by genomically divergent microorganisms.</title>
        <authorList>
            <person name="Diamond S."/>
            <person name="Andeer P.F."/>
            <person name="Li Z."/>
            <person name="Crits-Christoph A."/>
            <person name="Burstein D."/>
            <person name="Anantharaman K."/>
            <person name="Lane K.R."/>
            <person name="Thomas B.C."/>
            <person name="Pan C."/>
            <person name="Northen T.R."/>
            <person name="Banfield J.F."/>
        </authorList>
    </citation>
    <scope>NUCLEOTIDE SEQUENCE [LARGE SCALE GENOMIC DNA]</scope>
    <source>
        <strain evidence="6">NP_8</strain>
    </source>
</reference>
<dbReference type="InterPro" id="IPR011032">
    <property type="entry name" value="GroES-like_sf"/>
</dbReference>
<dbReference type="EMBL" id="VBAP01000078">
    <property type="protein sequence ID" value="TMI72857.1"/>
    <property type="molecule type" value="Genomic_DNA"/>
</dbReference>